<dbReference type="PDB" id="3VDH">
    <property type="method" value="X-ray"/>
    <property type="resolution" value="1.62 A"/>
    <property type="chains" value="A/B=573-924"/>
</dbReference>
<evidence type="ECO:0000256" key="4">
    <source>
        <dbReference type="PROSITE-ProRule" id="PRU01100"/>
    </source>
</evidence>
<feature type="signal peptide" evidence="5">
    <location>
        <begin position="1"/>
        <end position="19"/>
    </location>
</feature>
<reference evidence="8 9" key="2">
    <citation type="journal article" date="2016" name="J. Biol. Chem.">
        <title>Structure-Function Analysis of a Mixed-linkage beta-Glucanase/Xyloglucanase from the Key Ruminal Bacteroidetes Prevotella bryantii B(1)4.</title>
        <authorList>
            <person name="McGregor N."/>
            <person name="Morar M."/>
            <person name="Fenger T.H."/>
            <person name="Stogios P."/>
            <person name="Lenfant N."/>
            <person name="Yin V."/>
            <person name="Xu X."/>
            <person name="Evdokimova E."/>
            <person name="Cui H."/>
            <person name="Henrissat B."/>
            <person name="Savchenko A."/>
            <person name="Brumer H."/>
        </authorList>
    </citation>
    <scope>X-RAY CRYSTALLOGRAPHY (1.55 ANGSTROMS) OF 573-924 IN COMPLEX WITH CA(2+)</scope>
</reference>
<sequence>MRKFILAFIFAICVFRAKAADKSLIITFNDNTTQIFALSDLPNIKMQNDKMTIVAGLTTAEYDLYKVRTFTFGESTGIEDVTNEKLTFEGNSLIIPGSSNQIRIFSINGMCVSLDSTQLGSFTVLNLESLPQGVYVINTNGKSVKITKKKKFIFSLLATLISFSVFAQSADDTYVVNKADGTSQSYKVMEFPNIKFNGDGTFGNYMTGFDDFGQINVWNISDVKSVTFNIAHSNPVDVSGVFLADASANDAAKKLYKYLRLVYGNKILSGMMAHVAWNHDEADKIHVLTGKYPAINCYDFIHIAVPNQGSNGWINYNDITPVTEWADAGGIVSLMWHFNVPQNENTTIGADGSGQGINSSQTTFKASHALVSGTWENKFFMEQMENVANVILKLQDAGIVALWRPFHEAAGNATLKSGANWGKAWFWWGEDGPDVYKQLWHTMFNYFSNKGIHNLIWEWTSQNYNGDSDIYNNDDDWYPGDAYVDIIGRDLYGTTAVQQYSEYSQLKGRYPSKMIALAECGVNNSTITADVEQAWNAGAKWLNFMPWYGESMPSDEWWTKVMNENVVITRDEINQNATYMEESAQSAVDNFGLGFNLGNTLDANGCGTGKPVATYETFWGQPETTQDMMTFLMQNGFNAVRIPVTWYEHMDAEGNVDEAWMMRVKAIVEYAMNAGLYAIVNVHHDTAAGSGAWIKADTDVYAATKEKFKKLWTQIANALADYDQHLLFEGYNEMLDGNNSWDEPQKASGYEALNNYAQDFVDAVRATGGNNATRNLIVNTYAAAKGENVLNNFMLPTDAVNNHLIVQVHSYDPWNFFNTKTTWDSECHNTLTEIFSALSKKFTTIPYIIGEYGTHGESDISVSKSSPAEKIKLAADQAADMVKLAKDHHSATFYWMSIFDGSDRIQPQWSLPTVVEAMQEAYNN</sequence>
<dbReference type="GO" id="GO:0006080">
    <property type="term" value="P:substituted mannan metabolic process"/>
    <property type="evidence" value="ECO:0007669"/>
    <property type="project" value="InterPro"/>
</dbReference>
<dbReference type="PDB" id="5D9O">
    <property type="method" value="X-ray"/>
    <property type="resolution" value="1.55 A"/>
    <property type="chains" value="A/B=573-924"/>
</dbReference>
<dbReference type="PDBsum" id="5D9P"/>
<feature type="chain" id="PRO_5004156962" evidence="5">
    <location>
        <begin position="20"/>
        <end position="924"/>
    </location>
</feature>
<evidence type="ECO:0000256" key="3">
    <source>
        <dbReference type="ARBA" id="ARBA00023295"/>
    </source>
</evidence>
<dbReference type="GO" id="GO:0000272">
    <property type="term" value="P:polysaccharide catabolic process"/>
    <property type="evidence" value="ECO:0007669"/>
    <property type="project" value="InterPro"/>
</dbReference>
<protein>
    <submittedName>
        <fullName evidence="7">B-1,4-endoglucanase</fullName>
    </submittedName>
</protein>
<dbReference type="GO" id="GO:0046872">
    <property type="term" value="F:metal ion binding"/>
    <property type="evidence" value="ECO:0007669"/>
    <property type="project" value="UniProtKB-KW"/>
</dbReference>
<dbReference type="AlphaFoldDB" id="O06842"/>
<dbReference type="PDBsum" id="3VDH"/>
<dbReference type="SUPFAM" id="SSF51445">
    <property type="entry name" value="(Trans)glycosidases"/>
    <property type="match status" value="2"/>
</dbReference>
<evidence type="ECO:0007829" key="8">
    <source>
        <dbReference type="PDB" id="3VDH"/>
    </source>
</evidence>
<dbReference type="PROSITE" id="PS51764">
    <property type="entry name" value="GH26"/>
    <property type="match status" value="1"/>
</dbReference>
<dbReference type="InterPro" id="IPR001547">
    <property type="entry name" value="Glyco_hydro_5"/>
</dbReference>
<feature type="active site" description="Proton donor" evidence="4">
    <location>
        <position position="408"/>
    </location>
</feature>
<dbReference type="PDBsum" id="5D9M"/>
<keyword evidence="10 11" id="KW-0479">Metal-binding</keyword>
<organism evidence="7">
    <name type="scientific">Segatella bryantii</name>
    <name type="common">Prevotella bryantii</name>
    <dbReference type="NCBI Taxonomy" id="77095"/>
    <lineage>
        <taxon>Bacteria</taxon>
        <taxon>Pseudomonadati</taxon>
        <taxon>Bacteroidota</taxon>
        <taxon>Bacteroidia</taxon>
        <taxon>Bacteroidales</taxon>
        <taxon>Prevotellaceae</taxon>
        <taxon>Segatella</taxon>
    </lineage>
</organism>
<feature type="binding site" evidence="10">
    <location>
        <position position="843"/>
    </location>
    <ligand>
        <name>Ca(2+)</name>
        <dbReference type="ChEBI" id="CHEBI:29108"/>
        <label>2</label>
    </ligand>
</feature>
<proteinExistence type="evidence at protein level"/>
<evidence type="ECO:0007829" key="10">
    <source>
        <dbReference type="PDB" id="5D9N"/>
    </source>
</evidence>
<dbReference type="SMR" id="O06842"/>
<keyword evidence="2 4" id="KW-0378">Hydrolase</keyword>
<feature type="binding site" evidence="11">
    <location>
        <position position="787"/>
    </location>
    <ligand>
        <name>Ca(2+)</name>
        <dbReference type="ChEBI" id="CHEBI:29108"/>
        <label>1</label>
    </ligand>
</feature>
<dbReference type="PDBsum" id="5D9O"/>
<dbReference type="InterPro" id="IPR000805">
    <property type="entry name" value="Glyco_hydro_26"/>
</dbReference>
<name>O06842_SEGBR</name>
<dbReference type="InterPro" id="IPR017853">
    <property type="entry name" value="GH"/>
</dbReference>
<evidence type="ECO:0007829" key="9">
    <source>
        <dbReference type="PDB" id="5D9M"/>
    </source>
</evidence>
<dbReference type="PANTHER" id="PTHR40079:SF4">
    <property type="entry name" value="GH26 DOMAIN-CONTAINING PROTEIN-RELATED"/>
    <property type="match status" value="1"/>
</dbReference>
<accession>O06842</accession>
<keyword evidence="3 4" id="KW-0326">Glycosidase</keyword>
<evidence type="ECO:0000256" key="1">
    <source>
        <dbReference type="ARBA" id="ARBA00007754"/>
    </source>
</evidence>
<keyword evidence="8 9" id="KW-0002">3D-structure</keyword>
<feature type="domain" description="GH26" evidence="6">
    <location>
        <begin position="250"/>
        <end position="571"/>
    </location>
</feature>
<dbReference type="EvolutionaryTrace" id="O06842"/>
<dbReference type="GO" id="GO:0016985">
    <property type="term" value="F:mannan endo-1,4-beta-mannosidase activity"/>
    <property type="evidence" value="ECO:0007669"/>
    <property type="project" value="InterPro"/>
</dbReference>
<evidence type="ECO:0000313" key="7">
    <source>
        <dbReference type="EMBL" id="AAC97596.1"/>
    </source>
</evidence>
<evidence type="ECO:0000259" key="6">
    <source>
        <dbReference type="PROSITE" id="PS51764"/>
    </source>
</evidence>
<dbReference type="NCBIfam" id="TIGR04183">
    <property type="entry name" value="Por_Secre_tail"/>
    <property type="match status" value="1"/>
</dbReference>
<dbReference type="CAZy" id="GH5">
    <property type="family name" value="Glycoside Hydrolase Family 5"/>
</dbReference>
<feature type="binding site" evidence="11">
    <location>
        <position position="788"/>
    </location>
    <ligand>
        <name>Ca(2+)</name>
        <dbReference type="ChEBI" id="CHEBI:29108"/>
        <label>1</label>
    </ligand>
</feature>
<dbReference type="PDB" id="5D9M">
    <property type="method" value="X-ray"/>
    <property type="resolution" value="1.90 A"/>
    <property type="chains" value="A/B=573-924"/>
</dbReference>
<feature type="active site" description="Nucleophile" evidence="4">
    <location>
        <position position="519"/>
    </location>
</feature>
<dbReference type="Pfam" id="PF02156">
    <property type="entry name" value="Glyco_hydro_26"/>
    <property type="match status" value="1"/>
</dbReference>
<dbReference type="PDB" id="5D9P">
    <property type="method" value="X-ray"/>
    <property type="resolution" value="1.80 A"/>
    <property type="chains" value="A/B=573-924"/>
</dbReference>
<dbReference type="PDBsum" id="5D9N"/>
<evidence type="ECO:0007829" key="11">
    <source>
        <dbReference type="PDB" id="5D9O"/>
    </source>
</evidence>
<dbReference type="CAZy" id="GH26">
    <property type="family name" value="Glycoside Hydrolase Family 26"/>
</dbReference>
<reference evidence="7" key="1">
    <citation type="journal article" date="1997" name="Curr. Microbiol.">
        <title>A Prevotella ruminicola B(1)4 operon encoding extracellular polysaccharide hydrolases.</title>
        <authorList>
            <person name="Gardner R.G."/>
            <person name="Wells J.E."/>
            <person name="Fields M.W."/>
            <person name="Wilson D.B."/>
            <person name="Russell J.B."/>
        </authorList>
    </citation>
    <scope>NUCLEOTIDE SEQUENCE</scope>
    <source>
        <strain evidence="7">B14</strain>
    </source>
</reference>
<dbReference type="PDB" id="5D9N">
    <property type="method" value="X-ray"/>
    <property type="resolution" value="1.86 A"/>
    <property type="chains" value="A/B=573-924"/>
</dbReference>
<dbReference type="PANTHER" id="PTHR40079">
    <property type="entry name" value="MANNAN ENDO-1,4-BETA-MANNOSIDASE E-RELATED"/>
    <property type="match status" value="1"/>
</dbReference>
<evidence type="ECO:0000256" key="2">
    <source>
        <dbReference type="ARBA" id="ARBA00022801"/>
    </source>
</evidence>
<evidence type="ECO:0000256" key="5">
    <source>
        <dbReference type="SAM" id="SignalP"/>
    </source>
</evidence>
<dbReference type="InterPro" id="IPR022790">
    <property type="entry name" value="GH26_dom"/>
</dbReference>
<dbReference type="EMBL" id="U96771">
    <property type="protein sequence ID" value="AAC97596.1"/>
    <property type="molecule type" value="Genomic_DNA"/>
</dbReference>
<keyword evidence="10 11" id="KW-0106">Calcium</keyword>
<dbReference type="Gene3D" id="3.20.20.80">
    <property type="entry name" value="Glycosidases"/>
    <property type="match status" value="2"/>
</dbReference>
<comment type="similarity">
    <text evidence="1 4">Belongs to the glycosyl hydrolase 26 family.</text>
</comment>
<keyword evidence="5" id="KW-0732">Signal</keyword>
<dbReference type="InterPro" id="IPR026444">
    <property type="entry name" value="Secre_tail"/>
</dbReference>
<dbReference type="Pfam" id="PF00150">
    <property type="entry name" value="Cellulase"/>
    <property type="match status" value="1"/>
</dbReference>